<name>A0A6S7FP43_PARCT</name>
<dbReference type="Pfam" id="PF14223">
    <property type="entry name" value="Retrotran_gag_2"/>
    <property type="match status" value="1"/>
</dbReference>
<dbReference type="PANTHER" id="PTHR46791:SF7">
    <property type="entry name" value="INTEGRASE CATALYTIC DOMAIN-CONTAINING PROTEIN"/>
    <property type="match status" value="1"/>
</dbReference>
<evidence type="ECO:0000256" key="1">
    <source>
        <dbReference type="SAM" id="MobiDB-lite"/>
    </source>
</evidence>
<organism evidence="2 3">
    <name type="scientific">Paramuricea clavata</name>
    <name type="common">Red gorgonian</name>
    <name type="synonym">Violescent sea-whip</name>
    <dbReference type="NCBI Taxonomy" id="317549"/>
    <lineage>
        <taxon>Eukaryota</taxon>
        <taxon>Metazoa</taxon>
        <taxon>Cnidaria</taxon>
        <taxon>Anthozoa</taxon>
        <taxon>Octocorallia</taxon>
        <taxon>Malacalcyonacea</taxon>
        <taxon>Plexauridae</taxon>
        <taxon>Paramuricea</taxon>
    </lineage>
</organism>
<dbReference type="Proteomes" id="UP001152795">
    <property type="component" value="Unassembled WGS sequence"/>
</dbReference>
<dbReference type="GO" id="GO:0003676">
    <property type="term" value="F:nucleic acid binding"/>
    <property type="evidence" value="ECO:0007669"/>
    <property type="project" value="InterPro"/>
</dbReference>
<dbReference type="EMBL" id="CACRXK020000377">
    <property type="protein sequence ID" value="CAB3981338.1"/>
    <property type="molecule type" value="Genomic_DNA"/>
</dbReference>
<dbReference type="InterPro" id="IPR025724">
    <property type="entry name" value="GAG-pre-integrase_dom"/>
</dbReference>
<evidence type="ECO:0000313" key="2">
    <source>
        <dbReference type="EMBL" id="CAB3981338.1"/>
    </source>
</evidence>
<dbReference type="InterPro" id="IPR054722">
    <property type="entry name" value="PolX-like_BBD"/>
</dbReference>
<dbReference type="GO" id="GO:0008270">
    <property type="term" value="F:zinc ion binding"/>
    <property type="evidence" value="ECO:0007669"/>
    <property type="project" value="InterPro"/>
</dbReference>
<feature type="region of interest" description="Disordered" evidence="1">
    <location>
        <begin position="606"/>
        <end position="643"/>
    </location>
</feature>
<evidence type="ECO:0000313" key="3">
    <source>
        <dbReference type="Proteomes" id="UP001152795"/>
    </source>
</evidence>
<dbReference type="OrthoDB" id="1000085at2759"/>
<reference evidence="2" key="1">
    <citation type="submission" date="2020-04" db="EMBL/GenBank/DDBJ databases">
        <authorList>
            <person name="Alioto T."/>
            <person name="Alioto T."/>
            <person name="Gomez Garrido J."/>
        </authorList>
    </citation>
    <scope>NUCLEOTIDE SEQUENCE</scope>
    <source>
        <strain evidence="2">A484AB</strain>
    </source>
</reference>
<dbReference type="InterPro" id="IPR012337">
    <property type="entry name" value="RNaseH-like_sf"/>
</dbReference>
<dbReference type="InterPro" id="IPR001584">
    <property type="entry name" value="Integrase_cat-core"/>
</dbReference>
<dbReference type="Pfam" id="PF13976">
    <property type="entry name" value="gag_pre-integrs"/>
    <property type="match status" value="1"/>
</dbReference>
<dbReference type="Gene3D" id="3.30.420.10">
    <property type="entry name" value="Ribonuclease H-like superfamily/Ribonuclease H"/>
    <property type="match status" value="2"/>
</dbReference>
<protein>
    <submittedName>
        <fullName evidence="2">Myosin heavy fast skeletal muscle</fullName>
    </submittedName>
</protein>
<accession>A0A6S7FP43</accession>
<keyword evidence="3" id="KW-1185">Reference proteome</keyword>
<dbReference type="SUPFAM" id="SSF57756">
    <property type="entry name" value="Retrovirus zinc finger-like domains"/>
    <property type="match status" value="1"/>
</dbReference>
<dbReference type="PROSITE" id="PS50158">
    <property type="entry name" value="ZF_CCHC"/>
    <property type="match status" value="1"/>
</dbReference>
<comment type="caution">
    <text evidence="2">The sequence shown here is derived from an EMBL/GenBank/DDBJ whole genome shotgun (WGS) entry which is preliminary data.</text>
</comment>
<dbReference type="SMART" id="SM00343">
    <property type="entry name" value="ZnF_C2HC"/>
    <property type="match status" value="2"/>
</dbReference>
<dbReference type="InterPro" id="IPR058913">
    <property type="entry name" value="Integrase_dom_put"/>
</dbReference>
<dbReference type="InterPro" id="IPR036875">
    <property type="entry name" value="Znf_CCHC_sf"/>
</dbReference>
<dbReference type="AlphaFoldDB" id="A0A6S7FP43"/>
<dbReference type="InterPro" id="IPR001878">
    <property type="entry name" value="Znf_CCHC"/>
</dbReference>
<dbReference type="GO" id="GO:0015074">
    <property type="term" value="P:DNA integration"/>
    <property type="evidence" value="ECO:0007669"/>
    <property type="project" value="InterPro"/>
</dbReference>
<dbReference type="SUPFAM" id="SSF53098">
    <property type="entry name" value="Ribonuclease H-like"/>
    <property type="match status" value="2"/>
</dbReference>
<dbReference type="Pfam" id="PF22936">
    <property type="entry name" value="Pol_BBD"/>
    <property type="match status" value="1"/>
</dbReference>
<dbReference type="Pfam" id="PF24764">
    <property type="entry name" value="rva_4"/>
    <property type="match status" value="1"/>
</dbReference>
<sequence>MATVQNPTGYGPRRGLIFDGDENKYELWEVKFLGYMRLQKLYDIFIPSSSERELDEAKNADAFAELVQCLDDRSLALIIREAKDNGRKALTVLREHYQGKGKPRIISLYTELTSLKKTENETITDYIIRAETAATALKAAEEVISDGLLIAMVLKGLPNAYKTFSTVVIQRENQMNFGDFKIALRNHEENEKCCRPAENGDNVMYVKKKFEGKCFKCDKKGHKSSDCWMKAEKWCNKCKSKTHNTKDCRARRDGVKMAAETGEENAKIHSFAFTLKENNSNGGKTSNLLVDTGATSHIINDKSKFVNFDEKFDPSNHVIELADGSKANVVLGKGNAKVKLYDINGNLKDVMLSNALYIPSYQQNIFSVPAAIEKGAAVSLDRQVRECRDPEGTVFGIEQVGKLYYLNKSSQNNASSLMEWHKILGHCNYNDVRKLESVVKGMKIIEDKEILCEVCTQGKMCQHRSREPDQRAKGPLEFVHWDLAGPVEPAAKDGFKYALSFVDDFTGTNLIYFLKQKSDTVEATEKFLADIAPFGKVKRIRSDNGYDKDSPAYLVYHPETNKVEKVRCACVKFFDNFETEPEASNDNQDNLIVPNREHFETTVNANELPQQMDENASTSEGVTDSDSSERAQNLPRQAGRPRKEINRNVLENLLQLRIPVVQIAKRLEVSRSVVYKAMNEYGINYERFSGLTQTEVEIEVESVKNSHPNSGEVMVQGHLTCKGIHVQREKVRKAIRAVDPEGVENRKQKPIKRRVYTNPFPNYVWHIDGNHKLIRWRLVIHHGIDGFSRLVVFAQCSSNNRAETVHTLFLQALPKYGRPHRIRTDHGGENVDIWRDMVATRGEAIKPVLVGKSVHNQRIERHNRALNEQVLSTFRGEFYQLESEGVLDINNDTDIFCLHCVYIPRVNKAISKFVAAHNNYRISTENNRTPEQLFWCNIRSADYDEV</sequence>
<dbReference type="PROSITE" id="PS50994">
    <property type="entry name" value="INTEGRASE"/>
    <property type="match status" value="2"/>
</dbReference>
<dbReference type="PANTHER" id="PTHR46791">
    <property type="entry name" value="EXPRESSED PROTEIN"/>
    <property type="match status" value="1"/>
</dbReference>
<dbReference type="InterPro" id="IPR036397">
    <property type="entry name" value="RNaseH_sf"/>
</dbReference>
<dbReference type="Gene3D" id="4.10.60.10">
    <property type="entry name" value="Zinc finger, CCHC-type"/>
    <property type="match status" value="1"/>
</dbReference>
<gene>
    <name evidence="2" type="ORF">PACLA_8A038883</name>
</gene>
<proteinExistence type="predicted"/>
<feature type="compositionally biased region" description="Polar residues" evidence="1">
    <location>
        <begin position="606"/>
        <end position="635"/>
    </location>
</feature>